<proteinExistence type="predicted"/>
<evidence type="ECO:0000313" key="1">
    <source>
        <dbReference type="EMBL" id="CAB4882033.1"/>
    </source>
</evidence>
<accession>A0A6J7ERE4</accession>
<dbReference type="AlphaFoldDB" id="A0A6J7ERE4"/>
<name>A0A6J7ERE4_9ZZZZ</name>
<sequence>MDVDLRRLVGDVVRRHEGVDAHVEPHRFALGLVIALRTGCTHRLIEHGEIELEPQRRDVPGLLIAEQVSGTADLQVAHRDLEAGAQLRVVGERAQAPHRLVAQRRSTRVEEIGVGTLAAATDAAADLVKLRESEEVGALDDQRVGLRDVEPRFDDARRYQDVGIAAQEAHHAVLEILLGELPMSDLETQLRAQGAQALGGLIDRFDPVVQEEGLPATRVLTLERLTHELLVIVPDVGLDRSPTFRGRLDDADVAHAGERHLQRARDRRGAHRDDVHAQLDLPQELLLAHAEALLLVDDDQPEVLRLQIPAEQPMGADQDVDLPLIEGADDLALLLG</sequence>
<gene>
    <name evidence="1" type="ORF">UFOPK3423_01441</name>
</gene>
<reference evidence="1" key="1">
    <citation type="submission" date="2020-05" db="EMBL/GenBank/DDBJ databases">
        <authorList>
            <person name="Chiriac C."/>
            <person name="Salcher M."/>
            <person name="Ghai R."/>
            <person name="Kavagutti S V."/>
        </authorList>
    </citation>
    <scope>NUCLEOTIDE SEQUENCE</scope>
</reference>
<organism evidence="1">
    <name type="scientific">freshwater metagenome</name>
    <dbReference type="NCBI Taxonomy" id="449393"/>
    <lineage>
        <taxon>unclassified sequences</taxon>
        <taxon>metagenomes</taxon>
        <taxon>ecological metagenomes</taxon>
    </lineage>
</organism>
<protein>
    <submittedName>
        <fullName evidence="1">Unannotated protein</fullName>
    </submittedName>
</protein>
<dbReference type="EMBL" id="CAFBLQ010000196">
    <property type="protein sequence ID" value="CAB4882033.1"/>
    <property type="molecule type" value="Genomic_DNA"/>
</dbReference>